<dbReference type="eggNOG" id="COG0772">
    <property type="taxonomic scope" value="Bacteria"/>
</dbReference>
<feature type="transmembrane region" description="Helical" evidence="6">
    <location>
        <begin position="184"/>
        <end position="205"/>
    </location>
</feature>
<keyword evidence="6" id="KW-1003">Cell membrane</keyword>
<comment type="function">
    <text evidence="6">Peptidoglycan polymerase that is essential for cell wall elongation.</text>
</comment>
<feature type="transmembrane region" description="Helical" evidence="6">
    <location>
        <begin position="307"/>
        <end position="334"/>
    </location>
</feature>
<comment type="subcellular location">
    <subcellularLocation>
        <location evidence="6">Cell inner membrane</location>
        <topology evidence="6">Multi-pass membrane protein</topology>
    </subcellularLocation>
    <subcellularLocation>
        <location evidence="1">Membrane</location>
        <topology evidence="1">Multi-pass membrane protein</topology>
    </subcellularLocation>
</comment>
<feature type="transmembrane region" description="Helical" evidence="6">
    <location>
        <begin position="115"/>
        <end position="131"/>
    </location>
</feature>
<dbReference type="InParanoid" id="F1Z905"/>
<organism evidence="7 8">
    <name type="scientific">Novosphingobium nitrogenifigens DSM 19370</name>
    <dbReference type="NCBI Taxonomy" id="983920"/>
    <lineage>
        <taxon>Bacteria</taxon>
        <taxon>Pseudomonadati</taxon>
        <taxon>Pseudomonadota</taxon>
        <taxon>Alphaproteobacteria</taxon>
        <taxon>Sphingomonadales</taxon>
        <taxon>Sphingomonadaceae</taxon>
        <taxon>Novosphingobium</taxon>
    </lineage>
</organism>
<protein>
    <recommendedName>
        <fullName evidence="6">Peptidoglycan glycosyltransferase MrdB</fullName>
        <shortName evidence="6">PGT</shortName>
        <ecNumber evidence="6">2.4.99.28</ecNumber>
    </recommendedName>
    <alternativeName>
        <fullName evidence="6">Cell elongation protein RodA</fullName>
    </alternativeName>
    <alternativeName>
        <fullName evidence="6">Cell wall polymerase</fullName>
    </alternativeName>
    <alternativeName>
        <fullName evidence="6">Peptidoglycan polymerase</fullName>
        <shortName evidence="6">PG polymerase</shortName>
    </alternativeName>
</protein>
<reference evidence="7 8" key="1">
    <citation type="journal article" date="2012" name="J. Bacteriol.">
        <title>Draft Genome Sequence of Novosphingobium nitrogenifigens Y88T.</title>
        <authorList>
            <person name="Strabala T.J."/>
            <person name="Macdonald L."/>
            <person name="Liu V."/>
            <person name="Smit A.M."/>
        </authorList>
    </citation>
    <scope>NUCLEOTIDE SEQUENCE [LARGE SCALE GENOMIC DNA]</scope>
    <source>
        <strain evidence="7 8">DSM 19370</strain>
    </source>
</reference>
<dbReference type="GO" id="GO:0005886">
    <property type="term" value="C:plasma membrane"/>
    <property type="evidence" value="ECO:0007669"/>
    <property type="project" value="UniProtKB-SubCell"/>
</dbReference>
<keyword evidence="8" id="KW-1185">Reference proteome</keyword>
<comment type="caution">
    <text evidence="7">The sequence shown here is derived from an EMBL/GenBank/DDBJ whole genome shotgun (WGS) entry which is preliminary data.</text>
</comment>
<keyword evidence="6" id="KW-0961">Cell wall biogenesis/degradation</keyword>
<dbReference type="InterPro" id="IPR001182">
    <property type="entry name" value="FtsW/RodA"/>
</dbReference>
<keyword evidence="4 6" id="KW-1133">Transmembrane helix</keyword>
<dbReference type="PANTHER" id="PTHR30474">
    <property type="entry name" value="CELL CYCLE PROTEIN"/>
    <property type="match status" value="1"/>
</dbReference>
<keyword evidence="2 6" id="KW-0812">Transmembrane</keyword>
<dbReference type="GO" id="GO:0008360">
    <property type="term" value="P:regulation of cell shape"/>
    <property type="evidence" value="ECO:0007669"/>
    <property type="project" value="UniProtKB-KW"/>
</dbReference>
<dbReference type="EC" id="2.4.99.28" evidence="6"/>
<keyword evidence="6" id="KW-0808">Transferase</keyword>
<dbReference type="FunCoup" id="F1Z905">
    <property type="interactions" value="296"/>
</dbReference>
<dbReference type="GO" id="GO:0008955">
    <property type="term" value="F:peptidoglycan glycosyltransferase activity"/>
    <property type="evidence" value="ECO:0007669"/>
    <property type="project" value="UniProtKB-UniRule"/>
</dbReference>
<gene>
    <name evidence="6" type="primary">mrdB</name>
    <name evidence="6" type="synonym">rodA</name>
    <name evidence="7" type="ORF">Y88_0895</name>
</gene>
<evidence type="ECO:0000313" key="7">
    <source>
        <dbReference type="EMBL" id="EGD58834.1"/>
    </source>
</evidence>
<dbReference type="UniPathway" id="UPA00219"/>
<feature type="transmembrane region" description="Helical" evidence="6">
    <location>
        <begin position="44"/>
        <end position="64"/>
    </location>
</feature>
<evidence type="ECO:0000256" key="4">
    <source>
        <dbReference type="ARBA" id="ARBA00022989"/>
    </source>
</evidence>
<dbReference type="Pfam" id="PF01098">
    <property type="entry name" value="FTSW_RODA_SPOVE"/>
    <property type="match status" value="1"/>
</dbReference>
<sequence>MMMPRAYVPQALSRQPWQVIIPLTLLTLFGGAVLYSAAGGRWQPWAAMHIIRFFGFLTMAMLIGRVPQEWFKRIAMPGYVVLCVLLVLVELIGRIGGGSQRWLNLGFMTLQPSELMKPGIVLVLAWFYSMLPLNEIRAWRAIVPPLVLLGIPAALVMLQPDLGTALAISFGALVMMFLAGLPMWLFVGGGLAGAIAAPLAFFFLLHDYQRKRVLVFLDPESDPLGSGYHITQSKIAIGSGGFFGKGFGNGSQSHLDYLPESHTDFVFATMAEEWGMLGGLFVLAVFAVVFTWGLKVALRAPDRFSRLLAAGMVTTIFFYVCINMMMVMGLAPVVGIPLPFLSHGGSSMMTNMICIGTIMAVDRWSRPQRGRLA</sequence>
<dbReference type="InterPro" id="IPR011923">
    <property type="entry name" value="RodA/MrdB"/>
</dbReference>
<comment type="pathway">
    <text evidence="6">Cell wall biogenesis; peptidoglycan biosynthesis.</text>
</comment>
<evidence type="ECO:0000313" key="8">
    <source>
        <dbReference type="Proteomes" id="UP000004728"/>
    </source>
</evidence>
<feature type="transmembrane region" description="Helical" evidence="6">
    <location>
        <begin position="138"/>
        <end position="156"/>
    </location>
</feature>
<proteinExistence type="inferred from homology"/>
<keyword evidence="3 6" id="KW-0133">Cell shape</keyword>
<evidence type="ECO:0000256" key="1">
    <source>
        <dbReference type="ARBA" id="ARBA00004141"/>
    </source>
</evidence>
<evidence type="ECO:0000256" key="6">
    <source>
        <dbReference type="HAMAP-Rule" id="MF_02079"/>
    </source>
</evidence>
<name>F1Z905_9SPHN</name>
<dbReference type="AlphaFoldDB" id="F1Z905"/>
<evidence type="ECO:0000256" key="2">
    <source>
        <dbReference type="ARBA" id="ARBA00022692"/>
    </source>
</evidence>
<keyword evidence="6" id="KW-0328">Glycosyltransferase</keyword>
<evidence type="ECO:0000256" key="3">
    <source>
        <dbReference type="ARBA" id="ARBA00022960"/>
    </source>
</evidence>
<comment type="catalytic activity">
    <reaction evidence="6">
        <text>[GlcNAc-(1-&gt;4)-Mur2Ac(oyl-L-Ala-gamma-D-Glu-L-Lys-D-Ala-D-Ala)](n)-di-trans,octa-cis-undecaprenyl diphosphate + beta-D-GlcNAc-(1-&gt;4)-Mur2Ac(oyl-L-Ala-gamma-D-Glu-L-Lys-D-Ala-D-Ala)-di-trans,octa-cis-undecaprenyl diphosphate = [GlcNAc-(1-&gt;4)-Mur2Ac(oyl-L-Ala-gamma-D-Glu-L-Lys-D-Ala-D-Ala)](n+1)-di-trans,octa-cis-undecaprenyl diphosphate + di-trans,octa-cis-undecaprenyl diphosphate + H(+)</text>
        <dbReference type="Rhea" id="RHEA:23708"/>
        <dbReference type="Rhea" id="RHEA-COMP:9602"/>
        <dbReference type="Rhea" id="RHEA-COMP:9603"/>
        <dbReference type="ChEBI" id="CHEBI:15378"/>
        <dbReference type="ChEBI" id="CHEBI:58405"/>
        <dbReference type="ChEBI" id="CHEBI:60033"/>
        <dbReference type="ChEBI" id="CHEBI:78435"/>
        <dbReference type="EC" id="2.4.99.28"/>
    </reaction>
</comment>
<feature type="transmembrane region" description="Helical" evidence="6">
    <location>
        <begin position="76"/>
        <end position="95"/>
    </location>
</feature>
<keyword evidence="6" id="KW-0997">Cell inner membrane</keyword>
<keyword evidence="5 6" id="KW-0472">Membrane</keyword>
<dbReference type="GO" id="GO:0051301">
    <property type="term" value="P:cell division"/>
    <property type="evidence" value="ECO:0007669"/>
    <property type="project" value="InterPro"/>
</dbReference>
<keyword evidence="6" id="KW-0573">Peptidoglycan synthesis</keyword>
<accession>F1Z905</accession>
<dbReference type="HOGENOM" id="CLU_029243_2_2_5"/>
<dbReference type="GO" id="GO:0032153">
    <property type="term" value="C:cell division site"/>
    <property type="evidence" value="ECO:0007669"/>
    <property type="project" value="TreeGrafter"/>
</dbReference>
<evidence type="ECO:0000256" key="5">
    <source>
        <dbReference type="ARBA" id="ARBA00023136"/>
    </source>
</evidence>
<dbReference type="GO" id="GO:0009252">
    <property type="term" value="P:peptidoglycan biosynthetic process"/>
    <property type="evidence" value="ECO:0007669"/>
    <property type="project" value="UniProtKB-UniRule"/>
</dbReference>
<dbReference type="EMBL" id="AEWJ01000038">
    <property type="protein sequence ID" value="EGD58834.1"/>
    <property type="molecule type" value="Genomic_DNA"/>
</dbReference>
<dbReference type="HAMAP" id="MF_02079">
    <property type="entry name" value="PGT_RodA"/>
    <property type="match status" value="1"/>
</dbReference>
<feature type="transmembrane region" description="Helical" evidence="6">
    <location>
        <begin position="162"/>
        <end position="179"/>
    </location>
</feature>
<dbReference type="GO" id="GO:0071555">
    <property type="term" value="P:cell wall organization"/>
    <property type="evidence" value="ECO:0007669"/>
    <property type="project" value="UniProtKB-KW"/>
</dbReference>
<dbReference type="PANTHER" id="PTHR30474:SF1">
    <property type="entry name" value="PEPTIDOGLYCAN GLYCOSYLTRANSFERASE MRDB"/>
    <property type="match status" value="1"/>
</dbReference>
<comment type="similarity">
    <text evidence="6">Belongs to the SEDS family. MrdB/RodA subfamily.</text>
</comment>
<dbReference type="GO" id="GO:0015648">
    <property type="term" value="F:lipid-linked peptidoglycan transporter activity"/>
    <property type="evidence" value="ECO:0007669"/>
    <property type="project" value="TreeGrafter"/>
</dbReference>
<feature type="transmembrane region" description="Helical" evidence="6">
    <location>
        <begin position="340"/>
        <end position="361"/>
    </location>
</feature>
<feature type="transmembrane region" description="Helical" evidence="6">
    <location>
        <begin position="20"/>
        <end position="38"/>
    </location>
</feature>
<feature type="transmembrane region" description="Helical" evidence="6">
    <location>
        <begin position="274"/>
        <end position="295"/>
    </location>
</feature>
<dbReference type="STRING" id="983920.Y88_0895"/>
<dbReference type="NCBIfam" id="TIGR02210">
    <property type="entry name" value="rodA_shape"/>
    <property type="match status" value="1"/>
</dbReference>
<dbReference type="Proteomes" id="UP000004728">
    <property type="component" value="Unassembled WGS sequence"/>
</dbReference>